<evidence type="ECO:0000313" key="2">
    <source>
        <dbReference type="Proteomes" id="UP000499080"/>
    </source>
</evidence>
<dbReference type="AlphaFoldDB" id="A0A4Y2KCS0"/>
<dbReference type="EMBL" id="BGPR01004475">
    <property type="protein sequence ID" value="GBN00045.1"/>
    <property type="molecule type" value="Genomic_DNA"/>
</dbReference>
<proteinExistence type="predicted"/>
<gene>
    <name evidence="1" type="ORF">AVEN_192951_1</name>
</gene>
<organism evidence="1 2">
    <name type="scientific">Araneus ventricosus</name>
    <name type="common">Orbweaver spider</name>
    <name type="synonym">Epeira ventricosa</name>
    <dbReference type="NCBI Taxonomy" id="182803"/>
    <lineage>
        <taxon>Eukaryota</taxon>
        <taxon>Metazoa</taxon>
        <taxon>Ecdysozoa</taxon>
        <taxon>Arthropoda</taxon>
        <taxon>Chelicerata</taxon>
        <taxon>Arachnida</taxon>
        <taxon>Araneae</taxon>
        <taxon>Araneomorphae</taxon>
        <taxon>Entelegynae</taxon>
        <taxon>Araneoidea</taxon>
        <taxon>Araneidae</taxon>
        <taxon>Araneus</taxon>
    </lineage>
</organism>
<protein>
    <submittedName>
        <fullName evidence="1">Uncharacterized protein</fullName>
    </submittedName>
</protein>
<name>A0A4Y2KCS0_ARAVE</name>
<sequence length="150" mass="17511">MQKRGDIDKTNASSLYSAVSPLLPSFLFNPRRHGLAYRVRHTRKKCKCNGYQLSSWPGKSELSLQTHRIQDRKPQVSQSLFILHLSSRNLFLAYSVYAARAFMFRLKKNQIVPPDRYFLVLLELSDEEEVCEYSNALDVIDKDHIEENYL</sequence>
<evidence type="ECO:0000313" key="1">
    <source>
        <dbReference type="EMBL" id="GBN00045.1"/>
    </source>
</evidence>
<dbReference type="Proteomes" id="UP000499080">
    <property type="component" value="Unassembled WGS sequence"/>
</dbReference>
<reference evidence="1 2" key="1">
    <citation type="journal article" date="2019" name="Sci. Rep.">
        <title>Orb-weaving spider Araneus ventricosus genome elucidates the spidroin gene catalogue.</title>
        <authorList>
            <person name="Kono N."/>
            <person name="Nakamura H."/>
            <person name="Ohtoshi R."/>
            <person name="Moran D.A.P."/>
            <person name="Shinohara A."/>
            <person name="Yoshida Y."/>
            <person name="Fujiwara M."/>
            <person name="Mori M."/>
            <person name="Tomita M."/>
            <person name="Arakawa K."/>
        </authorList>
    </citation>
    <scope>NUCLEOTIDE SEQUENCE [LARGE SCALE GENOMIC DNA]</scope>
</reference>
<comment type="caution">
    <text evidence="1">The sequence shown here is derived from an EMBL/GenBank/DDBJ whole genome shotgun (WGS) entry which is preliminary data.</text>
</comment>
<accession>A0A4Y2KCS0</accession>
<keyword evidence="2" id="KW-1185">Reference proteome</keyword>